<gene>
    <name evidence="1" type="ORF">EZS28_031884</name>
</gene>
<evidence type="ECO:0000313" key="2">
    <source>
        <dbReference type="Proteomes" id="UP000324800"/>
    </source>
</evidence>
<organism evidence="1 2">
    <name type="scientific">Streblomastix strix</name>
    <dbReference type="NCBI Taxonomy" id="222440"/>
    <lineage>
        <taxon>Eukaryota</taxon>
        <taxon>Metamonada</taxon>
        <taxon>Preaxostyla</taxon>
        <taxon>Oxymonadida</taxon>
        <taxon>Streblomastigidae</taxon>
        <taxon>Streblomastix</taxon>
    </lineage>
</organism>
<feature type="non-terminal residue" evidence="1">
    <location>
        <position position="1"/>
    </location>
</feature>
<protein>
    <submittedName>
        <fullName evidence="1">Uncharacterized protein</fullName>
    </submittedName>
</protein>
<dbReference type="AlphaFoldDB" id="A0A5J4UQB3"/>
<dbReference type="Proteomes" id="UP000324800">
    <property type="component" value="Unassembled WGS sequence"/>
</dbReference>
<dbReference type="EMBL" id="SNRW01013466">
    <property type="protein sequence ID" value="KAA6372588.1"/>
    <property type="molecule type" value="Genomic_DNA"/>
</dbReference>
<proteinExistence type="predicted"/>
<accession>A0A5J4UQB3</accession>
<name>A0A5J4UQB3_9EUKA</name>
<reference evidence="1 2" key="1">
    <citation type="submission" date="2019-03" db="EMBL/GenBank/DDBJ databases">
        <title>Single cell metagenomics reveals metabolic interactions within the superorganism composed of flagellate Streblomastix strix and complex community of Bacteroidetes bacteria on its surface.</title>
        <authorList>
            <person name="Treitli S.C."/>
            <person name="Kolisko M."/>
            <person name="Husnik F."/>
            <person name="Keeling P."/>
            <person name="Hampl V."/>
        </authorList>
    </citation>
    <scope>NUCLEOTIDE SEQUENCE [LARGE SCALE GENOMIC DNA]</scope>
    <source>
        <strain evidence="1">ST1C</strain>
    </source>
</reference>
<sequence>VDGVVSDPTTRMLEMEIIEYSTTLISQCSSNRRREGYGFRLNNQRRISLDDGFVS</sequence>
<comment type="caution">
    <text evidence="1">The sequence shown here is derived from an EMBL/GenBank/DDBJ whole genome shotgun (WGS) entry which is preliminary data.</text>
</comment>
<evidence type="ECO:0000313" key="1">
    <source>
        <dbReference type="EMBL" id="KAA6372588.1"/>
    </source>
</evidence>